<evidence type="ECO:0000256" key="7">
    <source>
        <dbReference type="ARBA" id="ARBA00032345"/>
    </source>
</evidence>
<evidence type="ECO:0000256" key="4">
    <source>
        <dbReference type="ARBA" id="ARBA00022737"/>
    </source>
</evidence>
<dbReference type="Gene3D" id="3.30.300.20">
    <property type="match status" value="1"/>
</dbReference>
<keyword evidence="5 8" id="KW-0547">Nucleotide-binding</keyword>
<feature type="domain" description="EngA-type G" evidence="11">
    <location>
        <begin position="188"/>
        <end position="363"/>
    </location>
</feature>
<dbReference type="EMBL" id="JAAVLW010000005">
    <property type="protein sequence ID" value="NOJ48296.1"/>
    <property type="molecule type" value="Genomic_DNA"/>
</dbReference>
<evidence type="ECO:0000313" key="13">
    <source>
        <dbReference type="Proteomes" id="UP000528734"/>
    </source>
</evidence>
<accession>A0A7Y4H634</accession>
<evidence type="ECO:0000256" key="3">
    <source>
        <dbReference type="ARBA" id="ARBA00022517"/>
    </source>
</evidence>
<dbReference type="FunFam" id="3.40.50.300:FF:000057">
    <property type="entry name" value="GTPase Der"/>
    <property type="match status" value="1"/>
</dbReference>
<feature type="binding site" evidence="8">
    <location>
        <begin position="119"/>
        <end position="122"/>
    </location>
    <ligand>
        <name>GTP</name>
        <dbReference type="ChEBI" id="CHEBI:37565"/>
        <label>1</label>
    </ligand>
</feature>
<evidence type="ECO:0000313" key="12">
    <source>
        <dbReference type="EMBL" id="NOJ48296.1"/>
    </source>
</evidence>
<protein>
    <recommendedName>
        <fullName evidence="2 8">GTPase Der</fullName>
    </recommendedName>
    <alternativeName>
        <fullName evidence="7 8">GTP-binding protein EngA</fullName>
    </alternativeName>
</protein>
<feature type="binding site" evidence="8">
    <location>
        <begin position="9"/>
        <end position="16"/>
    </location>
    <ligand>
        <name>GTP</name>
        <dbReference type="ChEBI" id="CHEBI:37565"/>
        <label>1</label>
    </ligand>
</feature>
<keyword evidence="13" id="KW-1185">Reference proteome</keyword>
<dbReference type="FunFam" id="3.40.50.300:FF:000040">
    <property type="entry name" value="GTPase Der"/>
    <property type="match status" value="1"/>
</dbReference>
<gene>
    <name evidence="8" type="primary">der</name>
    <name evidence="12" type="ORF">HCN50_18930</name>
</gene>
<evidence type="ECO:0000256" key="5">
    <source>
        <dbReference type="ARBA" id="ARBA00022741"/>
    </source>
</evidence>
<evidence type="ECO:0000256" key="2">
    <source>
        <dbReference type="ARBA" id="ARBA00020953"/>
    </source>
</evidence>
<comment type="similarity">
    <text evidence="1 8 9 10">Belongs to the TRAFAC class TrmE-Era-EngA-EngB-Septin-like GTPase superfamily. EngA (Der) GTPase family.</text>
</comment>
<dbReference type="InterPro" id="IPR006073">
    <property type="entry name" value="GTP-bd"/>
</dbReference>
<feature type="binding site" evidence="8">
    <location>
        <begin position="56"/>
        <end position="60"/>
    </location>
    <ligand>
        <name>GTP</name>
        <dbReference type="ChEBI" id="CHEBI:37565"/>
        <label>1</label>
    </ligand>
</feature>
<comment type="caution">
    <text evidence="12">The sequence shown here is derived from an EMBL/GenBank/DDBJ whole genome shotgun (WGS) entry which is preliminary data.</text>
</comment>
<dbReference type="PRINTS" id="PR00326">
    <property type="entry name" value="GTP1OBG"/>
</dbReference>
<dbReference type="InterPro" id="IPR015946">
    <property type="entry name" value="KH_dom-like_a/b"/>
</dbReference>
<evidence type="ECO:0000256" key="9">
    <source>
        <dbReference type="PROSITE-ProRule" id="PRU01049"/>
    </source>
</evidence>
<dbReference type="PANTHER" id="PTHR43834:SF6">
    <property type="entry name" value="GTPASE DER"/>
    <property type="match status" value="1"/>
</dbReference>
<evidence type="ECO:0000256" key="8">
    <source>
        <dbReference type="HAMAP-Rule" id="MF_00195"/>
    </source>
</evidence>
<dbReference type="Pfam" id="PF14714">
    <property type="entry name" value="KH_dom-like"/>
    <property type="match status" value="1"/>
</dbReference>
<organism evidence="12 13">
    <name type="scientific">Bradyrhizobium archetypum</name>
    <dbReference type="NCBI Taxonomy" id="2721160"/>
    <lineage>
        <taxon>Bacteria</taxon>
        <taxon>Pseudomonadati</taxon>
        <taxon>Pseudomonadota</taxon>
        <taxon>Alphaproteobacteria</taxon>
        <taxon>Hyphomicrobiales</taxon>
        <taxon>Nitrobacteraceae</taxon>
        <taxon>Bradyrhizobium</taxon>
    </lineage>
</organism>
<dbReference type="InterPro" id="IPR027417">
    <property type="entry name" value="P-loop_NTPase"/>
</dbReference>
<comment type="subunit">
    <text evidence="8">Associates with the 50S ribosomal subunit.</text>
</comment>
<dbReference type="Proteomes" id="UP000528734">
    <property type="component" value="Unassembled WGS sequence"/>
</dbReference>
<dbReference type="GO" id="GO:0042254">
    <property type="term" value="P:ribosome biogenesis"/>
    <property type="evidence" value="ECO:0007669"/>
    <property type="project" value="UniProtKB-KW"/>
</dbReference>
<evidence type="ECO:0000259" key="11">
    <source>
        <dbReference type="PROSITE" id="PS51712"/>
    </source>
</evidence>
<dbReference type="PROSITE" id="PS51712">
    <property type="entry name" value="G_ENGA"/>
    <property type="match status" value="2"/>
</dbReference>
<dbReference type="InterPro" id="IPR032859">
    <property type="entry name" value="KH_dom-like"/>
</dbReference>
<dbReference type="AlphaFoldDB" id="A0A7Y4H634"/>
<feature type="domain" description="EngA-type G" evidence="11">
    <location>
        <begin position="3"/>
        <end position="167"/>
    </location>
</feature>
<dbReference type="PANTHER" id="PTHR43834">
    <property type="entry name" value="GTPASE DER"/>
    <property type="match status" value="1"/>
</dbReference>
<feature type="binding site" evidence="8">
    <location>
        <begin position="306"/>
        <end position="309"/>
    </location>
    <ligand>
        <name>GTP</name>
        <dbReference type="ChEBI" id="CHEBI:37565"/>
        <label>2</label>
    </ligand>
</feature>
<dbReference type="NCBIfam" id="TIGR00231">
    <property type="entry name" value="small_GTP"/>
    <property type="match status" value="2"/>
</dbReference>
<comment type="function">
    <text evidence="8 10">GTPase that plays an essential role in the late steps of ribosome biogenesis.</text>
</comment>
<dbReference type="PIRSF" id="PIRSF006485">
    <property type="entry name" value="GTP-binding_EngA"/>
    <property type="match status" value="1"/>
</dbReference>
<dbReference type="SUPFAM" id="SSF52540">
    <property type="entry name" value="P-loop containing nucleoside triphosphate hydrolases"/>
    <property type="match status" value="2"/>
</dbReference>
<feature type="binding site" evidence="8">
    <location>
        <begin position="241"/>
        <end position="245"/>
    </location>
    <ligand>
        <name>GTP</name>
        <dbReference type="ChEBI" id="CHEBI:37565"/>
        <label>2</label>
    </ligand>
</feature>
<keyword evidence="6 8" id="KW-0342">GTP-binding</keyword>
<name>A0A7Y4H634_9BRAD</name>
<dbReference type="HAMAP" id="MF_00195">
    <property type="entry name" value="GTPase_Der"/>
    <property type="match status" value="1"/>
</dbReference>
<sequence length="459" mass="50568">MSFTIAIIGRPNVGKSTLFNRLVGQKLALVDDEPGVTRDRREGQARLGDLEFAVIDTAGLDEGAKGSLTARMQEQTETAIGLADALMFVIDARAGLTPNDRAFADFARRANKPVVLVANKSEGKHGEIGAMESYALGLGDPVQISAEHGEGMSDLYDALAALMPDPAEEAEEIDDDALSDEELAQRPIRVAIVGRPNAGKSTLINHLLGEERLLTSAEAGTTRDSISVEITWQGRDFRVFDTAGLRRRSRIEEKLEKLSVADALRAVRFAEVVVLTMDAQNRFEEQDLRIADLIEREGRAIVLAVNKWDLMERKPHLMSALRSDADHWLPQVKGAPIVAVSGLMGEGIDRLMTAIQDAYAVWNKRVPTAALNRWFEQAVDANPPPAVSGRRLKLNYITQTKGRPPSFVLFCSRADAVPQSYLRYLTNSLREAFDLPGTPIRITLREKANPFAHKRKRPS</sequence>
<evidence type="ECO:0000256" key="1">
    <source>
        <dbReference type="ARBA" id="ARBA00008279"/>
    </source>
</evidence>
<dbReference type="GO" id="GO:0005525">
    <property type="term" value="F:GTP binding"/>
    <property type="evidence" value="ECO:0007669"/>
    <property type="project" value="UniProtKB-UniRule"/>
</dbReference>
<dbReference type="RefSeq" id="WP_171711148.1">
    <property type="nucleotide sequence ID" value="NZ_JAAVLW010000005.1"/>
</dbReference>
<evidence type="ECO:0000256" key="6">
    <source>
        <dbReference type="ARBA" id="ARBA00023134"/>
    </source>
</evidence>
<keyword evidence="3 8" id="KW-0690">Ribosome biogenesis</keyword>
<reference evidence="12 13" key="1">
    <citation type="submission" date="2020-03" db="EMBL/GenBank/DDBJ databases">
        <title>Bradyrhizobium diversity isolated from nodules of Muelleranthus trifoliolatus.</title>
        <authorList>
            <person name="Klepa M."/>
            <person name="Helene L."/>
            <person name="Hungria M."/>
        </authorList>
    </citation>
    <scope>NUCLEOTIDE SEQUENCE [LARGE SCALE GENOMIC DNA]</scope>
    <source>
        <strain evidence="12 13">WSM 1744</strain>
    </source>
</reference>
<dbReference type="FunFam" id="3.30.300.20:FF:000004">
    <property type="entry name" value="GTPase Der"/>
    <property type="match status" value="1"/>
</dbReference>
<dbReference type="InterPro" id="IPR016484">
    <property type="entry name" value="GTPase_Der"/>
</dbReference>
<feature type="binding site" evidence="8">
    <location>
        <begin position="194"/>
        <end position="201"/>
    </location>
    <ligand>
        <name>GTP</name>
        <dbReference type="ChEBI" id="CHEBI:37565"/>
        <label>2</label>
    </ligand>
</feature>
<evidence type="ECO:0000256" key="10">
    <source>
        <dbReference type="RuleBase" id="RU004481"/>
    </source>
</evidence>
<dbReference type="Pfam" id="PF01926">
    <property type="entry name" value="MMR_HSR1"/>
    <property type="match status" value="2"/>
</dbReference>
<dbReference type="InterPro" id="IPR005225">
    <property type="entry name" value="Small_GTP-bd"/>
</dbReference>
<dbReference type="CDD" id="cd01894">
    <property type="entry name" value="EngA1"/>
    <property type="match status" value="1"/>
</dbReference>
<keyword evidence="4 10" id="KW-0677">Repeat</keyword>
<dbReference type="Gene3D" id="3.40.50.300">
    <property type="entry name" value="P-loop containing nucleotide triphosphate hydrolases"/>
    <property type="match status" value="2"/>
</dbReference>
<dbReference type="CDD" id="cd01895">
    <property type="entry name" value="EngA2"/>
    <property type="match status" value="1"/>
</dbReference>
<dbReference type="InterPro" id="IPR031166">
    <property type="entry name" value="G_ENGA"/>
</dbReference>
<proteinExistence type="inferred from homology"/>
<dbReference type="NCBIfam" id="TIGR03594">
    <property type="entry name" value="GTPase_EngA"/>
    <property type="match status" value="1"/>
</dbReference>